<dbReference type="Proteomes" id="UP001497457">
    <property type="component" value="Chromosome 15b"/>
</dbReference>
<evidence type="ECO:0000256" key="2">
    <source>
        <dbReference type="SAM" id="SignalP"/>
    </source>
</evidence>
<evidence type="ECO:0000313" key="3">
    <source>
        <dbReference type="EMBL" id="CAL4929918.1"/>
    </source>
</evidence>
<sequence length="157" mass="17040">MGRFENAAALVAVSLLLLLACCDAAVLGDHPSSSPVMKQQRQPAAHVGEILDDQNCAGDVDIFQGDEGPQPGQQPGFRTFEVEITNMSIHGRNLHDVRVSCAGFDDSSFRHIPIGFTRISESECLVKDGGEFPPFDTVEFEYESESQYPFVVSSASC</sequence>
<dbReference type="PANTHER" id="PTHR33184">
    <property type="entry name" value="PROTEIN TAPETUM DETERMINANT 1-LIKE-RELATED"/>
    <property type="match status" value="1"/>
</dbReference>
<feature type="signal peptide" evidence="2">
    <location>
        <begin position="1"/>
        <end position="24"/>
    </location>
</feature>
<dbReference type="Pfam" id="PF24068">
    <property type="entry name" value="TPD1_C"/>
    <property type="match status" value="1"/>
</dbReference>
<dbReference type="AlphaFoldDB" id="A0ABC8XTI2"/>
<organism evidence="3 4">
    <name type="scientific">Urochloa decumbens</name>
    <dbReference type="NCBI Taxonomy" id="240449"/>
    <lineage>
        <taxon>Eukaryota</taxon>
        <taxon>Viridiplantae</taxon>
        <taxon>Streptophyta</taxon>
        <taxon>Embryophyta</taxon>
        <taxon>Tracheophyta</taxon>
        <taxon>Spermatophyta</taxon>
        <taxon>Magnoliopsida</taxon>
        <taxon>Liliopsida</taxon>
        <taxon>Poales</taxon>
        <taxon>Poaceae</taxon>
        <taxon>PACMAD clade</taxon>
        <taxon>Panicoideae</taxon>
        <taxon>Panicodae</taxon>
        <taxon>Paniceae</taxon>
        <taxon>Melinidinae</taxon>
        <taxon>Urochloa</taxon>
    </lineage>
</organism>
<protein>
    <submittedName>
        <fullName evidence="3">Uncharacterized protein</fullName>
    </submittedName>
</protein>
<proteinExistence type="predicted"/>
<name>A0ABC8XTI2_9POAL</name>
<accession>A0ABC8XTI2</accession>
<evidence type="ECO:0000313" key="4">
    <source>
        <dbReference type="Proteomes" id="UP001497457"/>
    </source>
</evidence>
<evidence type="ECO:0000256" key="1">
    <source>
        <dbReference type="ARBA" id="ARBA00022729"/>
    </source>
</evidence>
<dbReference type="EMBL" id="OZ075125">
    <property type="protein sequence ID" value="CAL4929918.1"/>
    <property type="molecule type" value="Genomic_DNA"/>
</dbReference>
<feature type="chain" id="PRO_5044849380" evidence="2">
    <location>
        <begin position="25"/>
        <end position="157"/>
    </location>
</feature>
<keyword evidence="4" id="KW-1185">Reference proteome</keyword>
<dbReference type="PROSITE" id="PS51257">
    <property type="entry name" value="PROKAR_LIPOPROTEIN"/>
    <property type="match status" value="1"/>
</dbReference>
<dbReference type="PANTHER" id="PTHR33184:SF61">
    <property type="entry name" value="TPD1 PROTEIN HOMOLOG 1"/>
    <property type="match status" value="1"/>
</dbReference>
<dbReference type="InterPro" id="IPR040361">
    <property type="entry name" value="TPD1"/>
</dbReference>
<reference evidence="3" key="1">
    <citation type="submission" date="2024-10" db="EMBL/GenBank/DDBJ databases">
        <authorList>
            <person name="Ryan C."/>
        </authorList>
    </citation>
    <scope>NUCLEOTIDE SEQUENCE [LARGE SCALE GENOMIC DNA]</scope>
</reference>
<gene>
    <name evidence="3" type="ORF">URODEC1_LOCUS26108</name>
</gene>
<keyword evidence="1 2" id="KW-0732">Signal</keyword>